<dbReference type="GO" id="GO:0005743">
    <property type="term" value="C:mitochondrial inner membrane"/>
    <property type="evidence" value="ECO:0007669"/>
    <property type="project" value="UniProtKB-SubCell"/>
</dbReference>
<keyword evidence="8" id="KW-0406">Ion transport</keyword>
<dbReference type="InterPro" id="IPR008689">
    <property type="entry name" value="ATP_synth_F0_dsu_mt"/>
</dbReference>
<evidence type="ECO:0000313" key="15">
    <source>
        <dbReference type="Proteomes" id="UP000242791"/>
    </source>
</evidence>
<comment type="caution">
    <text evidence="14">The sequence shown here is derived from an EMBL/GenBank/DDBJ whole genome shotgun (WGS) entry which is preliminary data.</text>
</comment>
<evidence type="ECO:0000256" key="8">
    <source>
        <dbReference type="ARBA" id="ARBA00023065"/>
    </source>
</evidence>
<evidence type="ECO:0000256" key="5">
    <source>
        <dbReference type="ARBA" id="ARBA00022547"/>
    </source>
</evidence>
<dbReference type="EMBL" id="LGTZ01000148">
    <property type="protein sequence ID" value="OJD27012.1"/>
    <property type="molecule type" value="Genomic_DNA"/>
</dbReference>
<evidence type="ECO:0000256" key="1">
    <source>
        <dbReference type="ARBA" id="ARBA00004273"/>
    </source>
</evidence>
<keyword evidence="7" id="KW-0999">Mitochondrion inner membrane</keyword>
<feature type="region of interest" description="Disordered" evidence="13">
    <location>
        <begin position="90"/>
        <end position="113"/>
    </location>
</feature>
<dbReference type="Gene3D" id="6.10.280.70">
    <property type="match status" value="1"/>
</dbReference>
<comment type="subcellular location">
    <subcellularLocation>
        <location evidence="1">Mitochondrion inner membrane</location>
    </subcellularLocation>
</comment>
<dbReference type="PANTHER" id="PTHR12700">
    <property type="entry name" value="ATP SYNTHASE SUBUNIT D, MITOCHONDRIAL"/>
    <property type="match status" value="1"/>
</dbReference>
<accession>A0A1J9RG94</accession>
<sequence>MGRKVESLVLGNNGINKTSPRPPFLQIPRTPSLVIWISRDCSILAILVKNNFLPSNSGSSQFNPGIPHPIPLQQSQWLYHLLPSWNPSTIPPPSQFPLHPGSKSPRQTTDGADRSAALKLDWAKVSTSLGLRGQTATSLAAFKKRNDDARRKVQLLEEQAQTVDFSYYRSVLKNQAVVDEIEKHFKTFKPATFDVNRQLKAIEVFEAQAMKGAEETKGKVELELRSLEKTLENIETARPFEDLTVDEVSEARPDIIEKTSQLVSKGKWMPPGYKERFGDLSFL</sequence>
<evidence type="ECO:0000256" key="6">
    <source>
        <dbReference type="ARBA" id="ARBA00022781"/>
    </source>
</evidence>
<dbReference type="InterPro" id="IPR036228">
    <property type="entry name" value="ATP_synth_F0_dsu_sf_mt"/>
</dbReference>
<name>A0A1J9RG94_9EURO</name>
<protein>
    <recommendedName>
        <fullName evidence="3">ATP synthase subunit d, mitochondrial</fullName>
    </recommendedName>
</protein>
<comment type="similarity">
    <text evidence="2">Belongs to the ATPase d subunit family.</text>
</comment>
<evidence type="ECO:0000256" key="12">
    <source>
        <dbReference type="SAM" id="Coils"/>
    </source>
</evidence>
<evidence type="ECO:0000256" key="4">
    <source>
        <dbReference type="ARBA" id="ARBA00022448"/>
    </source>
</evidence>
<evidence type="ECO:0000256" key="10">
    <source>
        <dbReference type="ARBA" id="ARBA00023136"/>
    </source>
</evidence>
<organism evidence="14 15">
    <name type="scientific">Blastomyces percursus</name>
    <dbReference type="NCBI Taxonomy" id="1658174"/>
    <lineage>
        <taxon>Eukaryota</taxon>
        <taxon>Fungi</taxon>
        <taxon>Dikarya</taxon>
        <taxon>Ascomycota</taxon>
        <taxon>Pezizomycotina</taxon>
        <taxon>Eurotiomycetes</taxon>
        <taxon>Eurotiomycetidae</taxon>
        <taxon>Onygenales</taxon>
        <taxon>Ajellomycetaceae</taxon>
        <taxon>Blastomyces</taxon>
    </lineage>
</organism>
<dbReference type="GO" id="GO:0015986">
    <property type="term" value="P:proton motive force-driven ATP synthesis"/>
    <property type="evidence" value="ECO:0007669"/>
    <property type="project" value="InterPro"/>
</dbReference>
<dbReference type="Pfam" id="PF05873">
    <property type="entry name" value="Mt_ATP-synt_D"/>
    <property type="match status" value="1"/>
</dbReference>
<evidence type="ECO:0000256" key="3">
    <source>
        <dbReference type="ARBA" id="ARBA00021688"/>
    </source>
</evidence>
<keyword evidence="11" id="KW-0066">ATP synthesis</keyword>
<gene>
    <name evidence="14" type="ORF">ACJ73_01590</name>
</gene>
<dbReference type="OrthoDB" id="35799at2759"/>
<dbReference type="STRING" id="1658174.A0A1J9RG94"/>
<reference evidence="14 15" key="1">
    <citation type="submission" date="2015-08" db="EMBL/GenBank/DDBJ databases">
        <title>Emmonsia species relationships and genome sequence.</title>
        <authorList>
            <person name="Cuomo C.A."/>
            <person name="Schwartz I.S."/>
            <person name="Kenyon C."/>
            <person name="De Hoog G.S."/>
            <person name="Govender N.P."/>
            <person name="Botha A."/>
            <person name="Moreno L."/>
            <person name="De Vries M."/>
            <person name="Munoz J.F."/>
            <person name="Stielow J.B."/>
        </authorList>
    </citation>
    <scope>NUCLEOTIDE SEQUENCE [LARGE SCALE GENOMIC DNA]</scope>
    <source>
        <strain evidence="14 15">EI222</strain>
    </source>
</reference>
<feature type="coiled-coil region" evidence="12">
    <location>
        <begin position="210"/>
        <end position="237"/>
    </location>
</feature>
<evidence type="ECO:0000313" key="14">
    <source>
        <dbReference type="EMBL" id="OJD27012.1"/>
    </source>
</evidence>
<evidence type="ECO:0000256" key="9">
    <source>
        <dbReference type="ARBA" id="ARBA00023128"/>
    </source>
</evidence>
<proteinExistence type="inferred from homology"/>
<dbReference type="GO" id="GO:0045259">
    <property type="term" value="C:proton-transporting ATP synthase complex"/>
    <property type="evidence" value="ECO:0007669"/>
    <property type="project" value="UniProtKB-KW"/>
</dbReference>
<evidence type="ECO:0000256" key="7">
    <source>
        <dbReference type="ARBA" id="ARBA00022792"/>
    </source>
</evidence>
<evidence type="ECO:0000256" key="2">
    <source>
        <dbReference type="ARBA" id="ARBA00006842"/>
    </source>
</evidence>
<evidence type="ECO:0000256" key="11">
    <source>
        <dbReference type="ARBA" id="ARBA00023310"/>
    </source>
</evidence>
<dbReference type="GO" id="GO:0015078">
    <property type="term" value="F:proton transmembrane transporter activity"/>
    <property type="evidence" value="ECO:0007669"/>
    <property type="project" value="InterPro"/>
</dbReference>
<keyword evidence="9" id="KW-0496">Mitochondrion</keyword>
<dbReference type="AlphaFoldDB" id="A0A1J9RG94"/>
<keyword evidence="12" id="KW-0175">Coiled coil</keyword>
<dbReference type="SUPFAM" id="SSF161065">
    <property type="entry name" value="ATP synthase D chain-like"/>
    <property type="match status" value="1"/>
</dbReference>
<dbReference type="VEuPathDB" id="FungiDB:ACJ73_01590"/>
<keyword evidence="15" id="KW-1185">Reference proteome</keyword>
<dbReference type="Proteomes" id="UP000242791">
    <property type="component" value="Unassembled WGS sequence"/>
</dbReference>
<keyword evidence="6" id="KW-0375">Hydrogen ion transport</keyword>
<keyword evidence="4" id="KW-0813">Transport</keyword>
<keyword evidence="10" id="KW-0472">Membrane</keyword>
<evidence type="ECO:0000256" key="13">
    <source>
        <dbReference type="SAM" id="MobiDB-lite"/>
    </source>
</evidence>
<keyword evidence="5" id="KW-0138">CF(0)</keyword>